<dbReference type="GO" id="GO:0005829">
    <property type="term" value="C:cytosol"/>
    <property type="evidence" value="ECO:0007669"/>
    <property type="project" value="TreeGrafter"/>
</dbReference>
<dbReference type="InterPro" id="IPR025110">
    <property type="entry name" value="AMP-bd_C"/>
</dbReference>
<feature type="non-terminal residue" evidence="2">
    <location>
        <position position="1"/>
    </location>
</feature>
<accession>A0A2A7NR02</accession>
<evidence type="ECO:0000313" key="2">
    <source>
        <dbReference type="EMBL" id="PEG52298.1"/>
    </source>
</evidence>
<dbReference type="Proteomes" id="UP000220340">
    <property type="component" value="Unassembled WGS sequence"/>
</dbReference>
<name>A0A2A7NR02_9MYCO</name>
<dbReference type="AlphaFoldDB" id="A0A2A7NR02"/>
<gene>
    <name evidence="3" type="ORF">CRI78_20015</name>
    <name evidence="2" type="ORF">CRI78_21845</name>
</gene>
<dbReference type="Pfam" id="PF13193">
    <property type="entry name" value="AMP-binding_C"/>
    <property type="match status" value="1"/>
</dbReference>
<dbReference type="PANTHER" id="PTHR24095:SF14">
    <property type="entry name" value="ACETYL-COENZYME A SYNTHETASE 1"/>
    <property type="match status" value="1"/>
</dbReference>
<dbReference type="InterPro" id="IPR045851">
    <property type="entry name" value="AMP-bd_C_sf"/>
</dbReference>
<protein>
    <submittedName>
        <fullName evidence="2">Acetyl-coenzyme A synthetase</fullName>
    </submittedName>
</protein>
<evidence type="ECO:0000313" key="3">
    <source>
        <dbReference type="EMBL" id="PEG52634.1"/>
    </source>
</evidence>
<feature type="domain" description="AMP-binding enzyme C-terminal" evidence="1">
    <location>
        <begin position="1"/>
        <end position="66"/>
    </location>
</feature>
<dbReference type="Gene3D" id="3.30.300.30">
    <property type="match status" value="1"/>
</dbReference>
<dbReference type="RefSeq" id="WP_420093261.1">
    <property type="nucleotide sequence ID" value="NZ_PDCR01000028.1"/>
</dbReference>
<evidence type="ECO:0000313" key="4">
    <source>
        <dbReference type="Proteomes" id="UP000220340"/>
    </source>
</evidence>
<reference evidence="2 4" key="1">
    <citation type="submission" date="2017-10" db="EMBL/GenBank/DDBJ databases">
        <title>The new phylogeny of genus Mycobacterium.</title>
        <authorList>
            <person name="Tortoli E."/>
            <person name="Trovato A."/>
            <person name="Cirillo D.M."/>
        </authorList>
    </citation>
    <scope>NUCLEOTIDE SEQUENCE [LARGE SCALE GENOMIC DNA]</scope>
    <source>
        <strain evidence="2 4">IP141170001</strain>
    </source>
</reference>
<dbReference type="PANTHER" id="PTHR24095">
    <property type="entry name" value="ACETYL-COENZYME A SYNTHETASE"/>
    <property type="match status" value="1"/>
</dbReference>
<dbReference type="GO" id="GO:0006085">
    <property type="term" value="P:acetyl-CoA biosynthetic process"/>
    <property type="evidence" value="ECO:0007669"/>
    <property type="project" value="TreeGrafter"/>
</dbReference>
<dbReference type="GO" id="GO:0003987">
    <property type="term" value="F:acetate-CoA ligase activity"/>
    <property type="evidence" value="ECO:0007669"/>
    <property type="project" value="TreeGrafter"/>
</dbReference>
<sequence>AVVGATDEQTGQGICAFVILKSHAAQMSHEQMVDELRAEVSKEISPIAKPREIHVVPELPKTRSGKIMRRLLRDVAEGRELGDTSTLLDPSVFEAIRASK</sequence>
<evidence type="ECO:0000259" key="1">
    <source>
        <dbReference type="Pfam" id="PF13193"/>
    </source>
</evidence>
<dbReference type="EMBL" id="PDCR01000033">
    <property type="protein sequence ID" value="PEG52298.1"/>
    <property type="molecule type" value="Genomic_DNA"/>
</dbReference>
<dbReference type="SUPFAM" id="SSF56801">
    <property type="entry name" value="Acetyl-CoA synthetase-like"/>
    <property type="match status" value="1"/>
</dbReference>
<organism evidence="2 4">
    <name type="scientific">Mycolicibacterium diernhoferi</name>
    <dbReference type="NCBI Taxonomy" id="1801"/>
    <lineage>
        <taxon>Bacteria</taxon>
        <taxon>Bacillati</taxon>
        <taxon>Actinomycetota</taxon>
        <taxon>Actinomycetes</taxon>
        <taxon>Mycobacteriales</taxon>
        <taxon>Mycobacteriaceae</taxon>
        <taxon>Mycolicibacterium</taxon>
    </lineage>
</organism>
<dbReference type="EMBL" id="PDCR01000028">
    <property type="protein sequence ID" value="PEG52634.1"/>
    <property type="molecule type" value="Genomic_DNA"/>
</dbReference>
<proteinExistence type="predicted"/>
<comment type="caution">
    <text evidence="2">The sequence shown here is derived from an EMBL/GenBank/DDBJ whole genome shotgun (WGS) entry which is preliminary data.</text>
</comment>
<keyword evidence="4" id="KW-1185">Reference proteome</keyword>